<evidence type="ECO:0000256" key="1">
    <source>
        <dbReference type="SAM" id="MobiDB-lite"/>
    </source>
</evidence>
<dbReference type="SUPFAM" id="SSF81383">
    <property type="entry name" value="F-box domain"/>
    <property type="match status" value="1"/>
</dbReference>
<gene>
    <name evidence="3" type="ORF">DL762_010339</name>
</gene>
<dbReference type="InterPro" id="IPR036047">
    <property type="entry name" value="F-box-like_dom_sf"/>
</dbReference>
<evidence type="ECO:0008006" key="5">
    <source>
        <dbReference type="Google" id="ProtNLM"/>
    </source>
</evidence>
<sequence length="530" mass="59593">MRLVIWKQEPEEKASLAWVGEIEACRDSAFVIYVSDTEEEARESASELSTVASQRLVKLGLDPISKQWAFPLHGSCWEIFTTRFGVSGSVEDTFLATGLARILYCLTQKSTGHLRHNLRPVMGCTHLSFGAEPLRFRAFADILQANGIMIGNLEQAISEFLTRGSEPSDTKLTRRHTTATTRSTKRKSGPRRSPLPYSRRYDIFSRLPRELLLCILPFVRFLDLPNLRLASKCIAAVSTLDQLPASYWKMHFLIDYPYAVPANTDTIPDWRALCFSMPPLSRPRWESSYWDVGSFSGHANERLRVWKGLNGVRDLICRTLQGFPVNMADWESVTADLDTKWQLRRSDVSYVQPVKPQLDGLYGSSTRIHSWRRLPWVSRDYRLRGIGVTKTSVGGGMSISGVRLLHQVGESKVLVSDELGYTSFASEIVLPVSEHEDLRGIRVVYSKAAITCIKFVFGNMNTRMTRETDWIKTGTNGNDFRLATVHRSCPLLPFTIIGCFDYCGLIGLSMLGAGIVSSQGTTKLARCFPV</sequence>
<evidence type="ECO:0000313" key="4">
    <source>
        <dbReference type="Proteomes" id="UP000294003"/>
    </source>
</evidence>
<dbReference type="EMBL" id="QJNS01000751">
    <property type="protein sequence ID" value="RYO73787.1"/>
    <property type="molecule type" value="Genomic_DNA"/>
</dbReference>
<proteinExistence type="predicted"/>
<keyword evidence="2" id="KW-0472">Membrane</keyword>
<evidence type="ECO:0000313" key="3">
    <source>
        <dbReference type="EMBL" id="RYO73787.1"/>
    </source>
</evidence>
<name>A0ABY0GQ69_9PEZI</name>
<protein>
    <recommendedName>
        <fullName evidence="5">F-box domain-containing protein</fullName>
    </recommendedName>
</protein>
<feature type="transmembrane region" description="Helical" evidence="2">
    <location>
        <begin position="491"/>
        <end position="516"/>
    </location>
</feature>
<keyword evidence="4" id="KW-1185">Reference proteome</keyword>
<accession>A0ABY0GQ69</accession>
<keyword evidence="2" id="KW-1133">Transmembrane helix</keyword>
<feature type="compositionally biased region" description="Basic residues" evidence="1">
    <location>
        <begin position="173"/>
        <end position="190"/>
    </location>
</feature>
<reference evidence="3 4" key="1">
    <citation type="submission" date="2018-06" db="EMBL/GenBank/DDBJ databases">
        <title>Complete Genomes of Monosporascus.</title>
        <authorList>
            <person name="Robinson A.J."/>
            <person name="Natvig D.O."/>
        </authorList>
    </citation>
    <scope>NUCLEOTIDE SEQUENCE [LARGE SCALE GENOMIC DNA]</scope>
    <source>
        <strain evidence="3 4">CBS 609.92</strain>
    </source>
</reference>
<dbReference type="Proteomes" id="UP000294003">
    <property type="component" value="Unassembled WGS sequence"/>
</dbReference>
<evidence type="ECO:0000256" key="2">
    <source>
        <dbReference type="SAM" id="Phobius"/>
    </source>
</evidence>
<keyword evidence="2" id="KW-0812">Transmembrane</keyword>
<feature type="region of interest" description="Disordered" evidence="1">
    <location>
        <begin position="164"/>
        <end position="194"/>
    </location>
</feature>
<comment type="caution">
    <text evidence="3">The sequence shown here is derived from an EMBL/GenBank/DDBJ whole genome shotgun (WGS) entry which is preliminary data.</text>
</comment>
<organism evidence="3 4">
    <name type="scientific">Monosporascus cannonballus</name>
    <dbReference type="NCBI Taxonomy" id="155416"/>
    <lineage>
        <taxon>Eukaryota</taxon>
        <taxon>Fungi</taxon>
        <taxon>Dikarya</taxon>
        <taxon>Ascomycota</taxon>
        <taxon>Pezizomycotina</taxon>
        <taxon>Sordariomycetes</taxon>
        <taxon>Xylariomycetidae</taxon>
        <taxon>Xylariales</taxon>
        <taxon>Xylariales incertae sedis</taxon>
        <taxon>Monosporascus</taxon>
    </lineage>
</organism>